<sequence>MAALARLPMPKARLMPRRVLAKVVLAFVMLALGITSLFPYGLGTYEYPQYSGWVPREITCPGVVGTCMQLSLAQTLNGKDLTFVIPRCAAGDPIVTEIGVDVRTLDGGKGGRYVRITFPGCPSNESLVARVQAAR</sequence>
<name>A0A261EXV2_9BIFI</name>
<dbReference type="Proteomes" id="UP000216454">
    <property type="component" value="Unassembled WGS sequence"/>
</dbReference>
<gene>
    <name evidence="1" type="ORF">PSSU_0888</name>
</gene>
<evidence type="ECO:0000313" key="2">
    <source>
        <dbReference type="Proteomes" id="UP000216454"/>
    </source>
</evidence>
<dbReference type="EMBL" id="MWWQ01000007">
    <property type="protein sequence ID" value="OZG51681.1"/>
    <property type="molecule type" value="Genomic_DNA"/>
</dbReference>
<comment type="caution">
    <text evidence="1">The sequence shown here is derived from an EMBL/GenBank/DDBJ whole genome shotgun (WGS) entry which is preliminary data.</text>
</comment>
<proteinExistence type="predicted"/>
<reference evidence="1 2" key="1">
    <citation type="journal article" date="2017" name="BMC Genomics">
        <title>Comparative genomic and phylogenomic analyses of the Bifidobacteriaceae family.</title>
        <authorList>
            <person name="Lugli G.A."/>
            <person name="Milani C."/>
            <person name="Turroni F."/>
            <person name="Duranti S."/>
            <person name="Mancabelli L."/>
            <person name="Mangifesta M."/>
            <person name="Ferrario C."/>
            <person name="Modesto M."/>
            <person name="Mattarelli P."/>
            <person name="Jiri K."/>
            <person name="van Sinderen D."/>
            <person name="Ventura M."/>
        </authorList>
    </citation>
    <scope>NUCLEOTIDE SEQUENCE [LARGE SCALE GENOMIC DNA]</scope>
    <source>
        <strain evidence="1 2">DSM 24744</strain>
    </source>
</reference>
<accession>A0A261EXV2</accession>
<dbReference type="AlphaFoldDB" id="A0A261EXV2"/>
<organism evidence="1 2">
    <name type="scientific">Pseudoscardovia suis</name>
    <dbReference type="NCBI Taxonomy" id="987063"/>
    <lineage>
        <taxon>Bacteria</taxon>
        <taxon>Bacillati</taxon>
        <taxon>Actinomycetota</taxon>
        <taxon>Actinomycetes</taxon>
        <taxon>Bifidobacteriales</taxon>
        <taxon>Bifidobacteriaceae</taxon>
        <taxon>Pseudoscardovia</taxon>
    </lineage>
</organism>
<protein>
    <submittedName>
        <fullName evidence="1">Uncharacterized protein</fullName>
    </submittedName>
</protein>
<keyword evidence="2" id="KW-1185">Reference proteome</keyword>
<evidence type="ECO:0000313" key="1">
    <source>
        <dbReference type="EMBL" id="OZG51681.1"/>
    </source>
</evidence>
<dbReference type="RefSeq" id="WP_094691252.1">
    <property type="nucleotide sequence ID" value="NZ_MWWQ01000007.1"/>
</dbReference>